<feature type="binding site" evidence="3">
    <location>
        <position position="170"/>
    </location>
    <ligand>
        <name>a divalent metal cation</name>
        <dbReference type="ChEBI" id="CHEBI:60240"/>
        <label>1</label>
    </ligand>
</feature>
<dbReference type="PROSITE" id="PS51347">
    <property type="entry name" value="PHOSPHOTRIESTERASE_2"/>
    <property type="match status" value="1"/>
</dbReference>
<evidence type="ECO:0000313" key="5">
    <source>
        <dbReference type="Proteomes" id="UP000694920"/>
    </source>
</evidence>
<evidence type="ECO:0000256" key="1">
    <source>
        <dbReference type="ARBA" id="ARBA00022723"/>
    </source>
</evidence>
<gene>
    <name evidence="6" type="primary">LOC107264223</name>
</gene>
<evidence type="ECO:0000256" key="2">
    <source>
        <dbReference type="ARBA" id="ARBA00022801"/>
    </source>
</evidence>
<feature type="binding site" evidence="3">
    <location>
        <position position="170"/>
    </location>
    <ligand>
        <name>a divalent metal cation</name>
        <dbReference type="ChEBI" id="CHEBI:60240"/>
        <label>2</label>
    </ligand>
</feature>
<organism evidence="5 6">
    <name type="scientific">Cephus cinctus</name>
    <name type="common">Wheat stem sawfly</name>
    <dbReference type="NCBI Taxonomy" id="211228"/>
    <lineage>
        <taxon>Eukaryota</taxon>
        <taxon>Metazoa</taxon>
        <taxon>Ecdysozoa</taxon>
        <taxon>Arthropoda</taxon>
        <taxon>Hexapoda</taxon>
        <taxon>Insecta</taxon>
        <taxon>Pterygota</taxon>
        <taxon>Neoptera</taxon>
        <taxon>Endopterygota</taxon>
        <taxon>Hymenoptera</taxon>
        <taxon>Cephoidea</taxon>
        <taxon>Cephidae</taxon>
        <taxon>Cephus</taxon>
    </lineage>
</organism>
<dbReference type="CDD" id="cd00530">
    <property type="entry name" value="PTE"/>
    <property type="match status" value="1"/>
</dbReference>
<protein>
    <submittedName>
        <fullName evidence="6">Phosphotriesterase-related protein isoform X1</fullName>
    </submittedName>
</protein>
<dbReference type="Gene3D" id="3.20.20.140">
    <property type="entry name" value="Metal-dependent hydrolases"/>
    <property type="match status" value="1"/>
</dbReference>
<keyword evidence="2" id="KW-0378">Hydrolase</keyword>
<comment type="cofactor">
    <cofactor evidence="3">
        <name>a divalent metal cation</name>
        <dbReference type="ChEBI" id="CHEBI:60240"/>
    </cofactor>
    <text evidence="3">Binds 2 divalent metal cations per subunit.</text>
</comment>
<name>A0AAJ7FEG1_CEPCN</name>
<comment type="caution">
    <text evidence="4">Lacks conserved residue(s) required for the propagation of feature annotation.</text>
</comment>
<dbReference type="GO" id="GO:0016787">
    <property type="term" value="F:hydrolase activity"/>
    <property type="evidence" value="ECO:0007669"/>
    <property type="project" value="UniProtKB-KW"/>
</dbReference>
<feature type="binding site" evidence="3">
    <location>
        <position position="202"/>
    </location>
    <ligand>
        <name>a divalent metal cation</name>
        <dbReference type="ChEBI" id="CHEBI:60240"/>
        <label>2</label>
    </ligand>
</feature>
<dbReference type="AlphaFoldDB" id="A0AAJ7FEG1"/>
<dbReference type="GeneID" id="107264223"/>
<evidence type="ECO:0000313" key="6">
    <source>
        <dbReference type="RefSeq" id="XP_015587729.1"/>
    </source>
</evidence>
<feature type="binding site" evidence="3">
    <location>
        <position position="24"/>
    </location>
    <ligand>
        <name>a divalent metal cation</name>
        <dbReference type="ChEBI" id="CHEBI:60240"/>
        <label>1</label>
    </ligand>
</feature>
<dbReference type="GO" id="GO:0008270">
    <property type="term" value="F:zinc ion binding"/>
    <property type="evidence" value="ECO:0007669"/>
    <property type="project" value="InterPro"/>
</dbReference>
<dbReference type="KEGG" id="ccin:107264223"/>
<dbReference type="InterPro" id="IPR032466">
    <property type="entry name" value="Metal_Hydrolase"/>
</dbReference>
<sequence length="349" mass="39022">MNIASVQTVLGPVRPSELGRTLTHEHFALDFEKFYTPPPDSLKSDLDKKIELCNVGYVRQYPYGSHYNITFNDPDTHAAVLKDVKLFKKFGGGTIVENTNHGIKRDISLMKNISLETGVHVITGTGHYVSLTQSKSALSASKEEMYDLIMQEMTIGCNGNPEVKAGFIGEVGSAWPIDDFERKAIQAAGEAQAQLGCPVSFHPGRDPRAPFEIIRLYMEAGGAVTKAIMSHLDRTFITEESLLEFSTSGCFCQYDLFGTECSYYQLNPSTDMLSDAQRIDRVKLLRDEGKLDRILLSHDIHTKHRLIDFGGHGYSHIYNNVLPKMIIKGFTQDEIDVITIENPKTWLSP</sequence>
<feature type="binding site" evidence="3">
    <location>
        <position position="299"/>
    </location>
    <ligand>
        <name>a divalent metal cation</name>
        <dbReference type="ChEBI" id="CHEBI:60240"/>
        <label>1</label>
    </ligand>
</feature>
<dbReference type="RefSeq" id="XP_015587729.1">
    <property type="nucleotide sequence ID" value="XM_015732243.2"/>
</dbReference>
<evidence type="ECO:0000256" key="3">
    <source>
        <dbReference type="PIRSR" id="PIRSR601559-52"/>
    </source>
</evidence>
<dbReference type="SUPFAM" id="SSF51556">
    <property type="entry name" value="Metallo-dependent hydrolases"/>
    <property type="match status" value="1"/>
</dbReference>
<dbReference type="Pfam" id="PF02126">
    <property type="entry name" value="PTE"/>
    <property type="match status" value="1"/>
</dbReference>
<reference evidence="6" key="1">
    <citation type="submission" date="2025-08" db="UniProtKB">
        <authorList>
            <consortium name="RefSeq"/>
        </authorList>
    </citation>
    <scope>IDENTIFICATION</scope>
</reference>
<dbReference type="PANTHER" id="PTHR10819">
    <property type="entry name" value="PHOSPHOTRIESTERASE-RELATED"/>
    <property type="match status" value="1"/>
</dbReference>
<keyword evidence="5" id="KW-1185">Reference proteome</keyword>
<evidence type="ECO:0000256" key="4">
    <source>
        <dbReference type="PROSITE-ProRule" id="PRU00679"/>
    </source>
</evidence>
<dbReference type="PANTHER" id="PTHR10819:SF3">
    <property type="entry name" value="PHOSPHOTRIESTERASE-RELATED PROTEIN"/>
    <property type="match status" value="1"/>
</dbReference>
<accession>A0AAJ7FEG1</accession>
<comment type="similarity">
    <text evidence="4">Belongs to the metallo-dependent hydrolases superfamily. Phosphotriesterase family.</text>
</comment>
<proteinExistence type="inferred from homology"/>
<dbReference type="InterPro" id="IPR001559">
    <property type="entry name" value="Phosphotriesterase"/>
</dbReference>
<feature type="binding site" evidence="3">
    <location>
        <position position="231"/>
    </location>
    <ligand>
        <name>a divalent metal cation</name>
        <dbReference type="ChEBI" id="CHEBI:60240"/>
        <label>2</label>
    </ligand>
</feature>
<keyword evidence="1 3" id="KW-0479">Metal-binding</keyword>
<feature type="binding site" evidence="3">
    <location>
        <position position="26"/>
    </location>
    <ligand>
        <name>a divalent metal cation</name>
        <dbReference type="ChEBI" id="CHEBI:60240"/>
        <label>1</label>
    </ligand>
</feature>
<dbReference type="Proteomes" id="UP000694920">
    <property type="component" value="Unplaced"/>
</dbReference>